<sequence>MTGPDRPTDDLAPEQFARTLIAALDERDGRTREHSDRVVTLARALGVECGLSSQELRLLGIASAMHDIGKIGIPDHVLMKPGGFNADEWEVMKTHPIRGERILRAIEEEGMSEVATIVRHHHERYDGSGYPDGLAGGDVPLLARILSIVDSYDAMAMPRPYHRARTHQEVMAILDTEEAQKHDPDLLERFRRSAAHGQ</sequence>
<reference evidence="2" key="1">
    <citation type="submission" date="2020-11" db="EMBL/GenBank/DDBJ databases">
        <title>Azospira restricta DSM 18626 genome sequence.</title>
        <authorList>
            <person name="Moe W.M."/>
        </authorList>
    </citation>
    <scope>NUCLEOTIDE SEQUENCE</scope>
    <source>
        <strain evidence="2">DSM 18626</strain>
    </source>
</reference>
<dbReference type="SUPFAM" id="SSF109604">
    <property type="entry name" value="HD-domain/PDEase-like"/>
    <property type="match status" value="1"/>
</dbReference>
<dbReference type="CDD" id="cd00077">
    <property type="entry name" value="HDc"/>
    <property type="match status" value="1"/>
</dbReference>
<dbReference type="PANTHER" id="PTHR43155:SF2">
    <property type="entry name" value="CYCLIC DI-GMP PHOSPHODIESTERASE PA4108"/>
    <property type="match status" value="1"/>
</dbReference>
<evidence type="ECO:0000313" key="2">
    <source>
        <dbReference type="EMBL" id="QRJ65188.1"/>
    </source>
</evidence>
<dbReference type="PROSITE" id="PS51832">
    <property type="entry name" value="HD_GYP"/>
    <property type="match status" value="1"/>
</dbReference>
<dbReference type="Proteomes" id="UP000663444">
    <property type="component" value="Chromosome"/>
</dbReference>
<dbReference type="RefSeq" id="WP_203388712.1">
    <property type="nucleotide sequence ID" value="NZ_CP064781.1"/>
</dbReference>
<proteinExistence type="predicted"/>
<dbReference type="PANTHER" id="PTHR43155">
    <property type="entry name" value="CYCLIC DI-GMP PHOSPHODIESTERASE PA4108-RELATED"/>
    <property type="match status" value="1"/>
</dbReference>
<gene>
    <name evidence="2" type="ORF">IWH25_07600</name>
</gene>
<evidence type="ECO:0000259" key="1">
    <source>
        <dbReference type="PROSITE" id="PS51832"/>
    </source>
</evidence>
<protein>
    <submittedName>
        <fullName evidence="2">HD-GYP domain-containing protein</fullName>
    </submittedName>
</protein>
<name>A0A974SRW3_9RHOO</name>
<dbReference type="EMBL" id="CP064781">
    <property type="protein sequence ID" value="QRJ65188.1"/>
    <property type="molecule type" value="Genomic_DNA"/>
</dbReference>
<dbReference type="InterPro" id="IPR037522">
    <property type="entry name" value="HD_GYP_dom"/>
</dbReference>
<accession>A0A974SRW3</accession>
<dbReference type="SMART" id="SM00471">
    <property type="entry name" value="HDc"/>
    <property type="match status" value="1"/>
</dbReference>
<dbReference type="GO" id="GO:0008081">
    <property type="term" value="F:phosphoric diester hydrolase activity"/>
    <property type="evidence" value="ECO:0007669"/>
    <property type="project" value="UniProtKB-ARBA"/>
</dbReference>
<dbReference type="InterPro" id="IPR003607">
    <property type="entry name" value="HD/PDEase_dom"/>
</dbReference>
<feature type="domain" description="HD-GYP" evidence="1">
    <location>
        <begin position="9"/>
        <end position="198"/>
    </location>
</feature>
<evidence type="ECO:0000313" key="3">
    <source>
        <dbReference type="Proteomes" id="UP000663444"/>
    </source>
</evidence>
<dbReference type="Gene3D" id="1.10.3210.10">
    <property type="entry name" value="Hypothetical protein af1432"/>
    <property type="match status" value="1"/>
</dbReference>
<organism evidence="2 3">
    <name type="scientific">Azospira restricta</name>
    <dbReference type="NCBI Taxonomy" id="404405"/>
    <lineage>
        <taxon>Bacteria</taxon>
        <taxon>Pseudomonadati</taxon>
        <taxon>Pseudomonadota</taxon>
        <taxon>Betaproteobacteria</taxon>
        <taxon>Rhodocyclales</taxon>
        <taxon>Rhodocyclaceae</taxon>
        <taxon>Azospira</taxon>
    </lineage>
</organism>
<dbReference type="KEGG" id="ares:IWH25_07600"/>
<dbReference type="AlphaFoldDB" id="A0A974SRW3"/>
<keyword evidence="3" id="KW-1185">Reference proteome</keyword>
<dbReference type="Pfam" id="PF13487">
    <property type="entry name" value="HD_5"/>
    <property type="match status" value="1"/>
</dbReference>